<proteinExistence type="predicted"/>
<gene>
    <name evidence="1" type="ORF">OWV82_009963</name>
</gene>
<dbReference type="EMBL" id="CM051398">
    <property type="protein sequence ID" value="KAJ4718259.1"/>
    <property type="molecule type" value="Genomic_DNA"/>
</dbReference>
<comment type="caution">
    <text evidence="1">The sequence shown here is derived from an EMBL/GenBank/DDBJ whole genome shotgun (WGS) entry which is preliminary data.</text>
</comment>
<keyword evidence="2" id="KW-1185">Reference proteome</keyword>
<evidence type="ECO:0000313" key="2">
    <source>
        <dbReference type="Proteomes" id="UP001164539"/>
    </source>
</evidence>
<sequence>MENLTILGINFRSSYSLQRFLSYHKLQSYIRHLRLESLEDSRSMNVLRLANIENLESLGFRSCEYLEELKITSAGNIRNVREFRSFRSLYYVVISDCNKLRNLSWLLLAPNLQTIDILRCAEMEEIFSFRQSGEVPEMMRSLNPFPRLGILVLEALPTLQSIYWNALPLSHLKEIKVNNCPQLKKLPLDSNSAKGRKVVIRGDESWWNELQWEDQATENVFIPCFRCF</sequence>
<protein>
    <submittedName>
        <fullName evidence="1">Disease resistance protein</fullName>
    </submittedName>
</protein>
<organism evidence="1 2">
    <name type="scientific">Melia azedarach</name>
    <name type="common">Chinaberry tree</name>
    <dbReference type="NCBI Taxonomy" id="155640"/>
    <lineage>
        <taxon>Eukaryota</taxon>
        <taxon>Viridiplantae</taxon>
        <taxon>Streptophyta</taxon>
        <taxon>Embryophyta</taxon>
        <taxon>Tracheophyta</taxon>
        <taxon>Spermatophyta</taxon>
        <taxon>Magnoliopsida</taxon>
        <taxon>eudicotyledons</taxon>
        <taxon>Gunneridae</taxon>
        <taxon>Pentapetalae</taxon>
        <taxon>rosids</taxon>
        <taxon>malvids</taxon>
        <taxon>Sapindales</taxon>
        <taxon>Meliaceae</taxon>
        <taxon>Melia</taxon>
    </lineage>
</organism>
<evidence type="ECO:0000313" key="1">
    <source>
        <dbReference type="EMBL" id="KAJ4718259.1"/>
    </source>
</evidence>
<reference evidence="1 2" key="1">
    <citation type="journal article" date="2023" name="Science">
        <title>Complex scaffold remodeling in plant triterpene biosynthesis.</title>
        <authorList>
            <person name="De La Pena R."/>
            <person name="Hodgson H."/>
            <person name="Liu J.C."/>
            <person name="Stephenson M.J."/>
            <person name="Martin A.C."/>
            <person name="Owen C."/>
            <person name="Harkess A."/>
            <person name="Leebens-Mack J."/>
            <person name="Jimenez L.E."/>
            <person name="Osbourn A."/>
            <person name="Sattely E.S."/>
        </authorList>
    </citation>
    <scope>NUCLEOTIDE SEQUENCE [LARGE SCALE GENOMIC DNA]</scope>
    <source>
        <strain evidence="2">cv. JPN11</strain>
        <tissue evidence="1">Leaf</tissue>
    </source>
</reference>
<dbReference type="Proteomes" id="UP001164539">
    <property type="component" value="Chromosome 5"/>
</dbReference>
<name>A0ACC1Y5N7_MELAZ</name>
<accession>A0ACC1Y5N7</accession>